<feature type="compositionally biased region" description="Basic and acidic residues" evidence="7">
    <location>
        <begin position="147"/>
        <end position="223"/>
    </location>
</feature>
<dbReference type="PANTHER" id="PTHR36562">
    <property type="entry name" value="SERINE/ARGININE REPETITIVE MATRIX 2"/>
    <property type="match status" value="1"/>
</dbReference>
<reference evidence="9 10" key="1">
    <citation type="submission" date="2006-10" db="EMBL/GenBank/DDBJ databases">
        <title>The Genome Sequence of Batrachochytrium dendrobatidis JEL423.</title>
        <authorList>
            <consortium name="The Broad Institute Genome Sequencing Platform"/>
            <person name="Birren B."/>
            <person name="Lander E."/>
            <person name="Galagan J."/>
            <person name="Cuomo C."/>
            <person name="Devon K."/>
            <person name="Jaffe D."/>
            <person name="Butler J."/>
            <person name="Alvarez P."/>
            <person name="Gnerre S."/>
            <person name="Grabherr M."/>
            <person name="Kleber M."/>
            <person name="Mauceli E."/>
            <person name="Brockman W."/>
            <person name="Young S."/>
            <person name="LaButti K."/>
            <person name="Sykes S."/>
            <person name="DeCaprio D."/>
            <person name="Crawford M."/>
            <person name="Koehrsen M."/>
            <person name="Engels R."/>
            <person name="Montgomery P."/>
            <person name="Pearson M."/>
            <person name="Howarth C."/>
            <person name="Larson L."/>
            <person name="White J."/>
            <person name="O'Leary S."/>
            <person name="Kodira C."/>
            <person name="Zeng Q."/>
            <person name="Yandava C."/>
            <person name="Alvarado L."/>
            <person name="Longcore J."/>
            <person name="James T."/>
        </authorList>
    </citation>
    <scope>NUCLEOTIDE SEQUENCE [LARGE SCALE GENOMIC DNA]</scope>
    <source>
        <strain evidence="9 10">JEL423</strain>
    </source>
</reference>
<evidence type="ECO:0000256" key="6">
    <source>
        <dbReference type="ARBA" id="ARBA00023242"/>
    </source>
</evidence>
<feature type="compositionally biased region" description="Low complexity" evidence="7">
    <location>
        <begin position="315"/>
        <end position="335"/>
    </location>
</feature>
<feature type="compositionally biased region" description="Basic and acidic residues" evidence="7">
    <location>
        <begin position="287"/>
        <end position="307"/>
    </location>
</feature>
<sequence>MYNGIGLSTARGSGTNGYVQRNMSALRPRNEFKKDISSFNHSNSLAHRKPNQGILEHDRKRQIELKCLELQESLEEQGTLGEDEILAQVSTLRKSMLADLNNVQLDATNIKSHQVHRIAEAKEKANKRFESAFGIDTSDFVEGGSFDQERLDQKRNERAIERQRKETEYFEKQARREQEQKDALKQRARQDAAAESLSRDDRRGRNLGRDRDLSNRRGGDQDRRRRSRSLSSSDTGSYRKNNSHQKKVRRKSRSPSISPAVDTRDVHRSALKKTVEKNSAQLHHSRDKQALESIRDNSANKRRERSSSRSRSRSRSPPNRSSRFSRKSSSVSSGEYRSKRSDSKVSSRSSSGSSQSPNRRGRSRSISSRGSFTSQSRSSSR</sequence>
<keyword evidence="5" id="KW-0508">mRNA splicing</keyword>
<dbReference type="GO" id="GO:0008380">
    <property type="term" value="P:RNA splicing"/>
    <property type="evidence" value="ECO:0007669"/>
    <property type="project" value="UniProtKB-KW"/>
</dbReference>
<dbReference type="OrthoDB" id="10267305at2759"/>
<evidence type="ECO:0000256" key="1">
    <source>
        <dbReference type="ARBA" id="ARBA00004123"/>
    </source>
</evidence>
<organism evidence="9 10">
    <name type="scientific">Batrachochytrium dendrobatidis (strain JEL423)</name>
    <dbReference type="NCBI Taxonomy" id="403673"/>
    <lineage>
        <taxon>Eukaryota</taxon>
        <taxon>Fungi</taxon>
        <taxon>Fungi incertae sedis</taxon>
        <taxon>Chytridiomycota</taxon>
        <taxon>Chytridiomycota incertae sedis</taxon>
        <taxon>Chytridiomycetes</taxon>
        <taxon>Rhizophydiales</taxon>
        <taxon>Rhizophydiales incertae sedis</taxon>
        <taxon>Batrachochytrium</taxon>
    </lineage>
</organism>
<feature type="compositionally biased region" description="Basic residues" evidence="7">
    <location>
        <begin position="241"/>
        <end position="253"/>
    </location>
</feature>
<proteinExistence type="inferred from homology"/>
<keyword evidence="4" id="KW-0747">Spliceosome</keyword>
<feature type="domain" description="CWF21" evidence="8">
    <location>
        <begin position="55"/>
        <end position="101"/>
    </location>
</feature>
<dbReference type="PANTHER" id="PTHR36562:SF5">
    <property type="entry name" value="SERINE_ARGININE REPETITIVE MATRIX 2"/>
    <property type="match status" value="1"/>
</dbReference>
<keyword evidence="6" id="KW-0539">Nucleus</keyword>
<dbReference type="GO" id="GO:0006397">
    <property type="term" value="P:mRNA processing"/>
    <property type="evidence" value="ECO:0007669"/>
    <property type="project" value="UniProtKB-KW"/>
</dbReference>
<dbReference type="VEuPathDB" id="FungiDB:BDEG_21421"/>
<reference evidence="9 10" key="2">
    <citation type="submission" date="2016-05" db="EMBL/GenBank/DDBJ databases">
        <title>Lineage-specific infection strategies underlie the spectrum of fungal disease in amphibians.</title>
        <authorList>
            <person name="Cuomo C.A."/>
            <person name="Farrer R.A."/>
            <person name="James T."/>
            <person name="Longcore J."/>
            <person name="Birren B."/>
        </authorList>
    </citation>
    <scope>NUCLEOTIDE SEQUENCE [LARGE SCALE GENOMIC DNA]</scope>
    <source>
        <strain evidence="9 10">JEL423</strain>
    </source>
</reference>
<dbReference type="GO" id="GO:0005681">
    <property type="term" value="C:spliceosomal complex"/>
    <property type="evidence" value="ECO:0007669"/>
    <property type="project" value="UniProtKB-KW"/>
</dbReference>
<feature type="compositionally biased region" description="Low complexity" evidence="7">
    <location>
        <begin position="346"/>
        <end position="381"/>
    </location>
</feature>
<evidence type="ECO:0000313" key="9">
    <source>
        <dbReference type="EMBL" id="OAJ37399.1"/>
    </source>
</evidence>
<evidence type="ECO:0000256" key="2">
    <source>
        <dbReference type="ARBA" id="ARBA00005954"/>
    </source>
</evidence>
<accession>A0A177WBE0</accession>
<dbReference type="STRING" id="403673.A0A177WBE0"/>
<evidence type="ECO:0000256" key="7">
    <source>
        <dbReference type="SAM" id="MobiDB-lite"/>
    </source>
</evidence>
<evidence type="ECO:0000256" key="4">
    <source>
        <dbReference type="ARBA" id="ARBA00022728"/>
    </source>
</evidence>
<dbReference type="InterPro" id="IPR013170">
    <property type="entry name" value="mRNA_splic_Cwf21_dom"/>
</dbReference>
<evidence type="ECO:0000256" key="5">
    <source>
        <dbReference type="ARBA" id="ARBA00023187"/>
    </source>
</evidence>
<name>A0A177WBE0_BATDL</name>
<evidence type="ECO:0000256" key="3">
    <source>
        <dbReference type="ARBA" id="ARBA00022664"/>
    </source>
</evidence>
<evidence type="ECO:0000259" key="8">
    <source>
        <dbReference type="SMART" id="SM01115"/>
    </source>
</evidence>
<keyword evidence="3" id="KW-0507">mRNA processing</keyword>
<dbReference type="Pfam" id="PF08312">
    <property type="entry name" value="cwf21"/>
    <property type="match status" value="1"/>
</dbReference>
<protein>
    <recommendedName>
        <fullName evidence="8">CWF21 domain-containing protein</fullName>
    </recommendedName>
</protein>
<dbReference type="AlphaFoldDB" id="A0A177WBE0"/>
<feature type="compositionally biased region" description="Low complexity" evidence="7">
    <location>
        <begin position="229"/>
        <end position="239"/>
    </location>
</feature>
<comment type="subcellular location">
    <subcellularLocation>
        <location evidence="1">Nucleus</location>
    </subcellularLocation>
</comment>
<dbReference type="eggNOG" id="KOG1869">
    <property type="taxonomic scope" value="Eukaryota"/>
</dbReference>
<dbReference type="InterPro" id="IPR051372">
    <property type="entry name" value="CWC21"/>
</dbReference>
<dbReference type="Gene3D" id="6.10.140.420">
    <property type="match status" value="1"/>
</dbReference>
<feature type="compositionally biased region" description="Basic and acidic residues" evidence="7">
    <location>
        <begin position="336"/>
        <end position="345"/>
    </location>
</feature>
<evidence type="ECO:0000313" key="10">
    <source>
        <dbReference type="Proteomes" id="UP000077115"/>
    </source>
</evidence>
<comment type="similarity">
    <text evidence="2">Belongs to the CWC21 family.</text>
</comment>
<dbReference type="CDD" id="cd21373">
    <property type="entry name" value="cwf21_SRRM2-like"/>
    <property type="match status" value="1"/>
</dbReference>
<dbReference type="EMBL" id="DS022300">
    <property type="protein sequence ID" value="OAJ37399.1"/>
    <property type="molecule type" value="Genomic_DNA"/>
</dbReference>
<feature type="compositionally biased region" description="Basic and acidic residues" evidence="7">
    <location>
        <begin position="262"/>
        <end position="276"/>
    </location>
</feature>
<dbReference type="Proteomes" id="UP000077115">
    <property type="component" value="Unassembled WGS sequence"/>
</dbReference>
<gene>
    <name evidence="9" type="ORF">BDEG_21421</name>
</gene>
<dbReference type="SMART" id="SM01115">
    <property type="entry name" value="cwf21"/>
    <property type="match status" value="1"/>
</dbReference>
<feature type="region of interest" description="Disordered" evidence="7">
    <location>
        <begin position="144"/>
        <end position="381"/>
    </location>
</feature>